<accession>A0A3M3L855</accession>
<protein>
    <submittedName>
        <fullName evidence="1">Filamentous hemagglutinin</fullName>
    </submittedName>
</protein>
<dbReference type="EMBL" id="RBOW01000439">
    <property type="protein sequence ID" value="RMN31439.1"/>
    <property type="molecule type" value="Genomic_DNA"/>
</dbReference>
<evidence type="ECO:0000313" key="1">
    <source>
        <dbReference type="EMBL" id="RMN31439.1"/>
    </source>
</evidence>
<gene>
    <name evidence="1" type="ORF">ALQ64_03074</name>
</gene>
<dbReference type="AlphaFoldDB" id="A0A3M3L855"/>
<comment type="caution">
    <text evidence="1">The sequence shown here is derived from an EMBL/GenBank/DDBJ whole genome shotgun (WGS) entry which is preliminary data.</text>
</comment>
<dbReference type="Proteomes" id="UP000281372">
    <property type="component" value="Unassembled WGS sequence"/>
</dbReference>
<reference evidence="1 2" key="1">
    <citation type="submission" date="2018-08" db="EMBL/GenBank/DDBJ databases">
        <title>Recombination of ecologically and evolutionarily significant loci maintains genetic cohesion in the Pseudomonas syringae species complex.</title>
        <authorList>
            <person name="Dillon M."/>
            <person name="Thakur S."/>
            <person name="Almeida R.N.D."/>
            <person name="Weir B.S."/>
            <person name="Guttman D.S."/>
        </authorList>
    </citation>
    <scope>NUCLEOTIDE SEQUENCE [LARGE SCALE GENOMIC DNA]</scope>
    <source>
        <strain evidence="1 2">ICMP 2821</strain>
    </source>
</reference>
<evidence type="ECO:0000313" key="2">
    <source>
        <dbReference type="Proteomes" id="UP000281372"/>
    </source>
</evidence>
<name>A0A3M3L855_PSECA</name>
<sequence length="500" mass="52451">MAGNVERYNEQLHPRAAQLIEREAPKLAADKNISQEEATRRMAVALAYYTDEGWNKSIPEKDANIDVDTLAHLGVALAPIADQYARSDASVDGSPRSYSGNETATMIVDFQTSRPAAYKDSNRNIDYLGDPQGNKTQGLVDFYETNLNFSDKPTDVLESVAGGFAGIGRSAWGMVRATAKVGGELLGGDPLGGVNSLLGPVADSSLDPIGQMTTRQSGRAFVSNLQGNSYESAAQVTEIGTDVASMVVPVGSAGKFGQLAKASEASSLARAENILVAKSGASVDLAATSRSEALGGSSVSGLADDAADFYGLNVSNVDYTSQLERTGTVRADDAFAATSNDVVLAKYNEPCCLADGAKATADSVEKQAAPSFPNQFPDHPTSVPTLISDTKLTQGAGRYNYVILEDGQLVIGRKFNDVGGGHIDLANGKPVIAAGEVKIVNGEVKYIDNTSGHYEPSGRAAQAAAENAFSQKGLDVGGKYIEKVWVPDPGNSRKGAWVPK</sequence>
<organism evidence="1 2">
    <name type="scientific">Pseudomonas cannabina</name>
    <dbReference type="NCBI Taxonomy" id="86840"/>
    <lineage>
        <taxon>Bacteria</taxon>
        <taxon>Pseudomonadati</taxon>
        <taxon>Pseudomonadota</taxon>
        <taxon>Gammaproteobacteria</taxon>
        <taxon>Pseudomonadales</taxon>
        <taxon>Pseudomonadaceae</taxon>
        <taxon>Pseudomonas</taxon>
    </lineage>
</organism>
<proteinExistence type="predicted"/>